<feature type="domain" description="Tripartite ATP-independent periplasmic transporters DctQ component" evidence="10">
    <location>
        <begin position="19"/>
        <end position="147"/>
    </location>
</feature>
<comment type="subcellular location">
    <subcellularLocation>
        <location evidence="1">Cell inner membrane</location>
        <topology evidence="1">Multi-pass membrane protein</topology>
    </subcellularLocation>
</comment>
<dbReference type="RefSeq" id="WP_009200825.1">
    <property type="nucleotide sequence ID" value="NZ_ACJX03000001.1"/>
</dbReference>
<keyword evidence="6 9" id="KW-1133">Transmembrane helix</keyword>
<dbReference type="Proteomes" id="UP000005273">
    <property type="component" value="Unassembled WGS sequence"/>
</dbReference>
<keyword evidence="3" id="KW-1003">Cell membrane</keyword>
<dbReference type="GO" id="GO:0015740">
    <property type="term" value="P:C4-dicarboxylate transport"/>
    <property type="evidence" value="ECO:0007669"/>
    <property type="project" value="TreeGrafter"/>
</dbReference>
<organism evidence="11 12">
    <name type="scientific">Acetomicrobium hydrogeniformans ATCC BAA-1850</name>
    <dbReference type="NCBI Taxonomy" id="592015"/>
    <lineage>
        <taxon>Bacteria</taxon>
        <taxon>Thermotogati</taxon>
        <taxon>Synergistota</taxon>
        <taxon>Synergistia</taxon>
        <taxon>Synergistales</taxon>
        <taxon>Acetomicrobiaceae</taxon>
        <taxon>Acetomicrobium</taxon>
    </lineage>
</organism>
<feature type="transmembrane region" description="Helical" evidence="9">
    <location>
        <begin position="12"/>
        <end position="31"/>
    </location>
</feature>
<evidence type="ECO:0000259" key="10">
    <source>
        <dbReference type="Pfam" id="PF04290"/>
    </source>
</evidence>
<evidence type="ECO:0000313" key="12">
    <source>
        <dbReference type="Proteomes" id="UP000005273"/>
    </source>
</evidence>
<proteinExistence type="inferred from homology"/>
<keyword evidence="12" id="KW-1185">Reference proteome</keyword>
<dbReference type="PANTHER" id="PTHR35011">
    <property type="entry name" value="2,3-DIKETO-L-GULONATE TRAP TRANSPORTER SMALL PERMEASE PROTEIN YIAM"/>
    <property type="match status" value="1"/>
</dbReference>
<evidence type="ECO:0000256" key="9">
    <source>
        <dbReference type="SAM" id="Phobius"/>
    </source>
</evidence>
<dbReference type="GO" id="GO:0022857">
    <property type="term" value="F:transmembrane transporter activity"/>
    <property type="evidence" value="ECO:0007669"/>
    <property type="project" value="TreeGrafter"/>
</dbReference>
<keyword evidence="4" id="KW-0997">Cell inner membrane</keyword>
<dbReference type="InterPro" id="IPR007387">
    <property type="entry name" value="TRAP_DctQ"/>
</dbReference>
<feature type="transmembrane region" description="Helical" evidence="9">
    <location>
        <begin position="43"/>
        <end position="61"/>
    </location>
</feature>
<dbReference type="InterPro" id="IPR055348">
    <property type="entry name" value="DctQ"/>
</dbReference>
<dbReference type="EMBL" id="ACJX03000001">
    <property type="protein sequence ID" value="KRT36497.1"/>
    <property type="molecule type" value="Genomic_DNA"/>
</dbReference>
<dbReference type="eggNOG" id="COG3090">
    <property type="taxonomic scope" value="Bacteria"/>
</dbReference>
<keyword evidence="2" id="KW-0813">Transport</keyword>
<evidence type="ECO:0000256" key="3">
    <source>
        <dbReference type="ARBA" id="ARBA00022475"/>
    </source>
</evidence>
<keyword evidence="5 9" id="KW-0812">Transmembrane</keyword>
<evidence type="ECO:0000256" key="4">
    <source>
        <dbReference type="ARBA" id="ARBA00022519"/>
    </source>
</evidence>
<protein>
    <submittedName>
        <fullName evidence="11">TRAP transporter, DctQ-like membrane protein</fullName>
    </submittedName>
</protein>
<name>A0A0T5XDW7_9BACT</name>
<evidence type="ECO:0000256" key="5">
    <source>
        <dbReference type="ARBA" id="ARBA00022692"/>
    </source>
</evidence>
<evidence type="ECO:0000256" key="2">
    <source>
        <dbReference type="ARBA" id="ARBA00022448"/>
    </source>
</evidence>
<dbReference type="STRING" id="592015.HMPREF1705_03778"/>
<evidence type="ECO:0000256" key="1">
    <source>
        <dbReference type="ARBA" id="ARBA00004429"/>
    </source>
</evidence>
<comment type="caution">
    <text evidence="11">The sequence shown here is derived from an EMBL/GenBank/DDBJ whole genome shotgun (WGS) entry which is preliminary data.</text>
</comment>
<gene>
    <name evidence="11" type="ORF">HMPREF1705_03778</name>
</gene>
<keyword evidence="7 9" id="KW-0472">Membrane</keyword>
<dbReference type="PANTHER" id="PTHR35011:SF2">
    <property type="entry name" value="2,3-DIKETO-L-GULONATE TRAP TRANSPORTER SMALL PERMEASE PROTEIN YIAM"/>
    <property type="match status" value="1"/>
</dbReference>
<dbReference type="OrthoDB" id="5349at2"/>
<accession>A0A0T5XDW7</accession>
<reference evidence="12" key="1">
    <citation type="submission" date="2012-09" db="EMBL/GenBank/DDBJ databases">
        <authorList>
            <person name="Weinstock G."/>
            <person name="Sodergren E."/>
            <person name="Clifton S."/>
            <person name="Fulton L."/>
            <person name="Fulton B."/>
            <person name="Courtney L."/>
            <person name="Fronick C."/>
            <person name="Harrison M."/>
            <person name="Strong C."/>
            <person name="Farmer C."/>
            <person name="Delehaunty K."/>
            <person name="Markovic C."/>
            <person name="Hall O."/>
            <person name="Minx P."/>
            <person name="Tomlinson C."/>
            <person name="Mitreva M."/>
            <person name="Nelson J."/>
            <person name="Hou S."/>
            <person name="Wollam A."/>
            <person name="Pepin K.H."/>
            <person name="Johnson M."/>
            <person name="Bhonagiri V."/>
            <person name="Nash W.E."/>
            <person name="Suruliraj S."/>
            <person name="Warren W."/>
            <person name="Chinwalla A."/>
            <person name="Mardis E.R."/>
            <person name="Wilson R.K."/>
        </authorList>
    </citation>
    <scope>NUCLEOTIDE SEQUENCE [LARGE SCALE GENOMIC DNA]</scope>
    <source>
        <strain evidence="12">OS1</strain>
    </source>
</reference>
<sequence>MIKFDKLEENILSVLLPLMVIIVFLGTLGRYSGLYSMAWYEEAARYIMIWMVFIGIGAGAKKNAHFVVELIYMITPEKLHKYIRVIVLLIVLFFNATVAILSIRLVKGLFNMQQVSPSLGLPMWAIYSAIPIGCCLMAARSLQYYFGTLKQSTKGDVA</sequence>
<comment type="similarity">
    <text evidence="8">Belongs to the TRAP transporter small permease family.</text>
</comment>
<evidence type="ECO:0000256" key="8">
    <source>
        <dbReference type="ARBA" id="ARBA00038436"/>
    </source>
</evidence>
<evidence type="ECO:0000313" key="11">
    <source>
        <dbReference type="EMBL" id="KRT36497.1"/>
    </source>
</evidence>
<evidence type="ECO:0000256" key="7">
    <source>
        <dbReference type="ARBA" id="ARBA00023136"/>
    </source>
</evidence>
<dbReference type="GO" id="GO:0005886">
    <property type="term" value="C:plasma membrane"/>
    <property type="evidence" value="ECO:0007669"/>
    <property type="project" value="UniProtKB-SubCell"/>
</dbReference>
<feature type="transmembrane region" description="Helical" evidence="9">
    <location>
        <begin position="123"/>
        <end position="142"/>
    </location>
</feature>
<evidence type="ECO:0000256" key="6">
    <source>
        <dbReference type="ARBA" id="ARBA00022989"/>
    </source>
</evidence>
<feature type="transmembrane region" description="Helical" evidence="9">
    <location>
        <begin position="82"/>
        <end position="103"/>
    </location>
</feature>
<dbReference type="AlphaFoldDB" id="A0A0T5XDW7"/>
<dbReference type="Pfam" id="PF04290">
    <property type="entry name" value="DctQ"/>
    <property type="match status" value="1"/>
</dbReference>